<evidence type="ECO:0000313" key="3">
    <source>
        <dbReference type="EMBL" id="GEU32295.1"/>
    </source>
</evidence>
<keyword evidence="1" id="KW-0175">Coiled coil</keyword>
<feature type="compositionally biased region" description="Pro residues" evidence="2">
    <location>
        <begin position="43"/>
        <end position="55"/>
    </location>
</feature>
<feature type="compositionally biased region" description="Gly residues" evidence="2">
    <location>
        <begin position="89"/>
        <end position="99"/>
    </location>
</feature>
<dbReference type="PANTHER" id="PTHR15361">
    <property type="entry name" value="RAD51/NUKS-INTERACTING PROTEIN"/>
    <property type="match status" value="1"/>
</dbReference>
<evidence type="ECO:0000256" key="2">
    <source>
        <dbReference type="SAM" id="MobiDB-lite"/>
    </source>
</evidence>
<feature type="compositionally biased region" description="Basic and acidic residues" evidence="2">
    <location>
        <begin position="182"/>
        <end position="195"/>
    </location>
</feature>
<feature type="coiled-coil region" evidence="1">
    <location>
        <begin position="448"/>
        <end position="475"/>
    </location>
</feature>
<feature type="region of interest" description="Disordered" evidence="2">
    <location>
        <begin position="33"/>
        <end position="217"/>
    </location>
</feature>
<dbReference type="GO" id="GO:0003690">
    <property type="term" value="F:double-stranded DNA binding"/>
    <property type="evidence" value="ECO:0007669"/>
    <property type="project" value="TreeGrafter"/>
</dbReference>
<feature type="compositionally biased region" description="Basic and acidic residues" evidence="2">
    <location>
        <begin position="565"/>
        <end position="574"/>
    </location>
</feature>
<proteinExistence type="predicted"/>
<reference evidence="3" key="1">
    <citation type="journal article" date="2019" name="Sci. Rep.">
        <title>Draft genome of Tanacetum cinerariifolium, the natural source of mosquito coil.</title>
        <authorList>
            <person name="Yamashiro T."/>
            <person name="Shiraishi A."/>
            <person name="Satake H."/>
            <person name="Nakayama K."/>
        </authorList>
    </citation>
    <scope>NUCLEOTIDE SEQUENCE</scope>
</reference>
<gene>
    <name evidence="3" type="ORF">Tci_004273</name>
</gene>
<feature type="compositionally biased region" description="Acidic residues" evidence="2">
    <location>
        <begin position="100"/>
        <end position="181"/>
    </location>
</feature>
<dbReference type="AlphaFoldDB" id="A0A6L2J8G1"/>
<dbReference type="GO" id="GO:0000724">
    <property type="term" value="P:double-strand break repair via homologous recombination"/>
    <property type="evidence" value="ECO:0007669"/>
    <property type="project" value="TreeGrafter"/>
</dbReference>
<feature type="compositionally biased region" description="Basic residues" evidence="2">
    <location>
        <begin position="196"/>
        <end position="212"/>
    </location>
</feature>
<feature type="region of interest" description="Disordered" evidence="2">
    <location>
        <begin position="504"/>
        <end position="611"/>
    </location>
</feature>
<evidence type="ECO:0008006" key="4">
    <source>
        <dbReference type="Google" id="ProtNLM"/>
    </source>
</evidence>
<name>A0A6L2J8G1_TANCI</name>
<dbReference type="GO" id="GO:0036297">
    <property type="term" value="P:interstrand cross-link repair"/>
    <property type="evidence" value="ECO:0007669"/>
    <property type="project" value="TreeGrafter"/>
</dbReference>
<feature type="compositionally biased region" description="Basic and acidic residues" evidence="2">
    <location>
        <begin position="519"/>
        <end position="548"/>
    </location>
</feature>
<dbReference type="InterPro" id="IPR052003">
    <property type="entry name" value="HR_DNA-Binding_Protein"/>
</dbReference>
<dbReference type="EMBL" id="BKCJ010000339">
    <property type="protein sequence ID" value="GEU32295.1"/>
    <property type="molecule type" value="Genomic_DNA"/>
</dbReference>
<evidence type="ECO:0000256" key="1">
    <source>
        <dbReference type="SAM" id="Coils"/>
    </source>
</evidence>
<comment type="caution">
    <text evidence="3">The sequence shown here is derived from an EMBL/GenBank/DDBJ whole genome shotgun (WGS) entry which is preliminary data.</text>
</comment>
<dbReference type="PANTHER" id="PTHR15361:SF5">
    <property type="entry name" value="C3H1-TYPE DOMAIN-CONTAINING PROTEIN"/>
    <property type="match status" value="1"/>
</dbReference>
<dbReference type="GO" id="GO:0003697">
    <property type="term" value="F:single-stranded DNA binding"/>
    <property type="evidence" value="ECO:0007669"/>
    <property type="project" value="TreeGrafter"/>
</dbReference>
<feature type="compositionally biased region" description="Basic and acidic residues" evidence="2">
    <location>
        <begin position="595"/>
        <end position="607"/>
    </location>
</feature>
<organism evidence="3">
    <name type="scientific">Tanacetum cinerariifolium</name>
    <name type="common">Dalmatian daisy</name>
    <name type="synonym">Chrysanthemum cinerariifolium</name>
    <dbReference type="NCBI Taxonomy" id="118510"/>
    <lineage>
        <taxon>Eukaryota</taxon>
        <taxon>Viridiplantae</taxon>
        <taxon>Streptophyta</taxon>
        <taxon>Embryophyta</taxon>
        <taxon>Tracheophyta</taxon>
        <taxon>Spermatophyta</taxon>
        <taxon>Magnoliopsida</taxon>
        <taxon>eudicotyledons</taxon>
        <taxon>Gunneridae</taxon>
        <taxon>Pentapetalae</taxon>
        <taxon>asterids</taxon>
        <taxon>campanulids</taxon>
        <taxon>Asterales</taxon>
        <taxon>Asteraceae</taxon>
        <taxon>Asteroideae</taxon>
        <taxon>Anthemideae</taxon>
        <taxon>Anthemidinae</taxon>
        <taxon>Tanacetum</taxon>
    </lineage>
</organism>
<sequence length="864" mass="98501">MRLERRLNWRSNPPSNRLQLSETLQSVRSILKGIKNHLHSKHAPPPAKPLPPPRNPILRSAKHAPLLANPKPKAPKLKPSDVTEFDQGDGSGSMEGDGSGSEEEGDEEEDEKKVDEEEDDEDEDEKEGDGEEDEKEGDDEEDKEEGDEKDDDEEKVDEEEYEGEDEEDAIVNDEEYEEEEEKKDSESSSSEDEKPLKKKTKGKGKGPSKPTKKVLSDNQIRREKFLSDYLPLLSRTLPSSFFHAIRDAKVNMKSFMEDIGFSALHSVNIDTLPNRLARFVVRAFDSKTYNFYLKTGVVYVTAEKLWLSQFAPKKKKRIFATDIAEKLVRSTRVDFMFKVNFLMLFANVMGKADTMRAFVNLSVVRRIREDTNIVGLDWFDFIHRCLAINHEPNTSTKNMSTQQYLEIEDDAFGKIDIYREWSENETVEAEGLCENASVLPHTDKKIIYEMIEEKISRISKEKAEVEILLRDANKQFLNDDNVKQLFEQYTGFFKETVLLEEAKAQKAPQNVKPKPAVVKTKDAAEKPKSSENVKELAEKPKEPDEKAQEAPQNVKPKPAAVKTKKAAEKPKPTENPKPAAVKTKEAAEKPMPAENVKELSKKPKEPAGDDYQIEGNIDWVGEDELHDWPRVVEPVNMVQPSTPKRVFSLPSKGYVKPVKTVNTPYMCRRIDVTTRCKRIEFVLGNSLFAAYPADETVFQSLGGYRELSLVFFPIYASDHFYVMVFNIKKPKTMVILDNSDSGYGYASKYKEACDPFNYVGDAAKNWGSGLCEESDEQLSMLQRMRCKTAIKIMLHQFNAVSNKMFDFAWTKYTEQARVSMIVDAIKNKNNRDPPKQVKETDAANVVVGVNEVVDQVKEKRRRKK</sequence>
<protein>
    <recommendedName>
        <fullName evidence="4">Ulp1 protease family, C-terminal catalytic domain-containing protein</fullName>
    </recommendedName>
</protein>
<accession>A0A6L2J8G1</accession>